<feature type="region of interest" description="Disordered" evidence="7">
    <location>
        <begin position="1"/>
        <end position="33"/>
    </location>
</feature>
<sequence length="648" mass="72914">MLEAELTQLRARAGPSVEGEQEPSTPTDKLVFPPDQADPLILENERPEAPSVQRTVTVMYRFIFDIDASTPANDQPNDVRLSLVCQWHRHLPQLPYFTRLEHDTILSRCFKYGVTWLHCMLPEVFLRDMLYSLTSEVSTVGDQPRYPNYTPMLHCALLAYASAFSDNPEIRSPSFRTELVRYAKQWLDYEFERPVVALVRALALLAEYHCGFGEERVGYMYMGMSFRAARLLIHRHDEFKSKEDSTPTLESVERDWHFWSAFCQDKAMALEFKQLYSLPVSHLGVGLPSIDNEIDNQPWSDGLAGFPPRLITKTFFDSCKLMVISTRVIEFLYGKHQATQDERSVINIHLQLDTWFNNLPRELLVWARSTSPVPHLITLHICYWFLIIRLHQPFYGRSTTSEDDDERGSNATNETSSQSGGGPIHDLSTKMVDRATHKIVQLLQMFEEHHGMRFFPRNMLHVIYECGVALLKESASVPAAAAKKRATMLEAVSACLHALRGTAMTWPWAGKLAGQLEGQLNEARANNTTHPFVSDWAGPGSENNQMGQAYQFAQVWEPTDFGSPSGSSSVNQLSGMHISPSGSGLSTGQVGMELSPQQHQIWGNPTTSGSLEETEETPGTHNAMHFSGSSSTAAPYSLSSHSRQGTRQ</sequence>
<dbReference type="Pfam" id="PF04082">
    <property type="entry name" value="Fungal_trans"/>
    <property type="match status" value="1"/>
</dbReference>
<dbReference type="GO" id="GO:0003677">
    <property type="term" value="F:DNA binding"/>
    <property type="evidence" value="ECO:0007669"/>
    <property type="project" value="UniProtKB-KW"/>
</dbReference>
<protein>
    <recommendedName>
        <fullName evidence="8">Xylanolytic transcriptional activator regulatory domain-containing protein</fullName>
    </recommendedName>
</protein>
<evidence type="ECO:0000256" key="2">
    <source>
        <dbReference type="ARBA" id="ARBA00022833"/>
    </source>
</evidence>
<accession>A0A8H2XKB5</accession>
<feature type="region of interest" description="Disordered" evidence="7">
    <location>
        <begin position="599"/>
        <end position="648"/>
    </location>
</feature>
<keyword evidence="5" id="KW-0804">Transcription</keyword>
<dbReference type="GO" id="GO:0008270">
    <property type="term" value="F:zinc ion binding"/>
    <property type="evidence" value="ECO:0007669"/>
    <property type="project" value="InterPro"/>
</dbReference>
<dbReference type="Proteomes" id="UP000663888">
    <property type="component" value="Unassembled WGS sequence"/>
</dbReference>
<dbReference type="PANTHER" id="PTHR31313:SF81">
    <property type="entry name" value="TY1 ENHANCER ACTIVATOR"/>
    <property type="match status" value="1"/>
</dbReference>
<feature type="compositionally biased region" description="Polar residues" evidence="7">
    <location>
        <begin position="409"/>
        <end position="418"/>
    </location>
</feature>
<feature type="region of interest" description="Disordered" evidence="7">
    <location>
        <begin position="399"/>
        <end position="427"/>
    </location>
</feature>
<evidence type="ECO:0000256" key="3">
    <source>
        <dbReference type="ARBA" id="ARBA00023015"/>
    </source>
</evidence>
<keyword evidence="3" id="KW-0805">Transcription regulation</keyword>
<feature type="compositionally biased region" description="Low complexity" evidence="7">
    <location>
        <begin position="627"/>
        <end position="642"/>
    </location>
</feature>
<keyword evidence="2" id="KW-0862">Zinc</keyword>
<evidence type="ECO:0000256" key="4">
    <source>
        <dbReference type="ARBA" id="ARBA00023125"/>
    </source>
</evidence>
<dbReference type="SMART" id="SM00906">
    <property type="entry name" value="Fungal_trans"/>
    <property type="match status" value="1"/>
</dbReference>
<dbReference type="PANTHER" id="PTHR31313">
    <property type="entry name" value="TY1 ENHANCER ACTIVATOR"/>
    <property type="match status" value="1"/>
</dbReference>
<evidence type="ECO:0000259" key="8">
    <source>
        <dbReference type="SMART" id="SM00906"/>
    </source>
</evidence>
<evidence type="ECO:0000256" key="7">
    <source>
        <dbReference type="SAM" id="MobiDB-lite"/>
    </source>
</evidence>
<keyword evidence="1" id="KW-0479">Metal-binding</keyword>
<feature type="domain" description="Xylanolytic transcriptional activator regulatory" evidence="8">
    <location>
        <begin position="218"/>
        <end position="294"/>
    </location>
</feature>
<evidence type="ECO:0000313" key="10">
    <source>
        <dbReference type="Proteomes" id="UP000663888"/>
    </source>
</evidence>
<evidence type="ECO:0000256" key="1">
    <source>
        <dbReference type="ARBA" id="ARBA00022723"/>
    </source>
</evidence>
<reference evidence="9" key="1">
    <citation type="submission" date="2021-01" db="EMBL/GenBank/DDBJ databases">
        <authorList>
            <person name="Kaushik A."/>
        </authorList>
    </citation>
    <scope>NUCLEOTIDE SEQUENCE</scope>
    <source>
        <strain evidence="9">AG4-R118</strain>
    </source>
</reference>
<gene>
    <name evidence="9" type="ORF">RDB_LOCUS28841</name>
</gene>
<keyword evidence="6" id="KW-0539">Nucleus</keyword>
<keyword evidence="4" id="KW-0238">DNA-binding</keyword>
<dbReference type="CDD" id="cd12148">
    <property type="entry name" value="fungal_TF_MHR"/>
    <property type="match status" value="1"/>
</dbReference>
<dbReference type="GO" id="GO:0006351">
    <property type="term" value="P:DNA-templated transcription"/>
    <property type="evidence" value="ECO:0007669"/>
    <property type="project" value="InterPro"/>
</dbReference>
<evidence type="ECO:0000313" key="9">
    <source>
        <dbReference type="EMBL" id="CAE6426194.1"/>
    </source>
</evidence>
<evidence type="ECO:0000256" key="6">
    <source>
        <dbReference type="ARBA" id="ARBA00023242"/>
    </source>
</evidence>
<dbReference type="EMBL" id="CAJMWX010000738">
    <property type="protein sequence ID" value="CAE6426194.1"/>
    <property type="molecule type" value="Genomic_DNA"/>
</dbReference>
<dbReference type="InterPro" id="IPR051615">
    <property type="entry name" value="Transcr_Regulatory_Elem"/>
</dbReference>
<proteinExistence type="predicted"/>
<dbReference type="AlphaFoldDB" id="A0A8H2XKB5"/>
<organism evidence="9 10">
    <name type="scientific">Rhizoctonia solani</name>
    <dbReference type="NCBI Taxonomy" id="456999"/>
    <lineage>
        <taxon>Eukaryota</taxon>
        <taxon>Fungi</taxon>
        <taxon>Dikarya</taxon>
        <taxon>Basidiomycota</taxon>
        <taxon>Agaricomycotina</taxon>
        <taxon>Agaricomycetes</taxon>
        <taxon>Cantharellales</taxon>
        <taxon>Ceratobasidiaceae</taxon>
        <taxon>Rhizoctonia</taxon>
    </lineage>
</organism>
<dbReference type="InterPro" id="IPR007219">
    <property type="entry name" value="XnlR_reg_dom"/>
</dbReference>
<comment type="caution">
    <text evidence="9">The sequence shown here is derived from an EMBL/GenBank/DDBJ whole genome shotgun (WGS) entry which is preliminary data.</text>
</comment>
<name>A0A8H2XKB5_9AGAM</name>
<evidence type="ECO:0000256" key="5">
    <source>
        <dbReference type="ARBA" id="ARBA00023163"/>
    </source>
</evidence>